<dbReference type="GO" id="GO:0005829">
    <property type="term" value="C:cytosol"/>
    <property type="evidence" value="ECO:0007669"/>
    <property type="project" value="TreeGrafter"/>
</dbReference>
<evidence type="ECO:0000256" key="4">
    <source>
        <dbReference type="ARBA" id="ARBA00023125"/>
    </source>
</evidence>
<name>B9Y5C6_9FIRM</name>
<dbReference type="EMBL" id="ACCF01000057">
    <property type="protein sequence ID" value="EEF68801.1"/>
    <property type="molecule type" value="Genomic_DNA"/>
</dbReference>
<dbReference type="InterPro" id="IPR039420">
    <property type="entry name" value="WalR-like"/>
</dbReference>
<dbReference type="GO" id="GO:0006355">
    <property type="term" value="P:regulation of DNA-templated transcription"/>
    <property type="evidence" value="ECO:0007669"/>
    <property type="project" value="InterPro"/>
</dbReference>
<dbReference type="PROSITE" id="PS51755">
    <property type="entry name" value="OMPR_PHOB"/>
    <property type="match status" value="1"/>
</dbReference>
<dbReference type="SUPFAM" id="SSF52172">
    <property type="entry name" value="CheY-like"/>
    <property type="match status" value="1"/>
</dbReference>
<keyword evidence="2" id="KW-0902">Two-component regulatory system</keyword>
<evidence type="ECO:0000256" key="5">
    <source>
        <dbReference type="ARBA" id="ARBA00023163"/>
    </source>
</evidence>
<dbReference type="Proteomes" id="UP000005950">
    <property type="component" value="Unassembled WGS sequence"/>
</dbReference>
<keyword evidence="1 6" id="KW-0597">Phosphoprotein</keyword>
<comment type="caution">
    <text evidence="10">The sequence shown here is derived from an EMBL/GenBank/DDBJ whole genome shotgun (WGS) entry which is preliminary data.</text>
</comment>
<feature type="DNA-binding region" description="OmpR/PhoB-type" evidence="7">
    <location>
        <begin position="133"/>
        <end position="231"/>
    </location>
</feature>
<dbReference type="InterPro" id="IPR011006">
    <property type="entry name" value="CheY-like_superfamily"/>
</dbReference>
<feature type="modified residue" description="4-aspartylphosphate" evidence="6">
    <location>
        <position position="60"/>
    </location>
</feature>
<dbReference type="InterPro" id="IPR001867">
    <property type="entry name" value="OmpR/PhoB-type_DNA-bd"/>
</dbReference>
<evidence type="ECO:0000313" key="10">
    <source>
        <dbReference type="EMBL" id="EEF68801.1"/>
    </source>
</evidence>
<dbReference type="GO" id="GO:0032993">
    <property type="term" value="C:protein-DNA complex"/>
    <property type="evidence" value="ECO:0007669"/>
    <property type="project" value="TreeGrafter"/>
</dbReference>
<evidence type="ECO:0000256" key="1">
    <source>
        <dbReference type="ARBA" id="ARBA00022553"/>
    </source>
</evidence>
<dbReference type="Pfam" id="PF00486">
    <property type="entry name" value="Trans_reg_C"/>
    <property type="match status" value="1"/>
</dbReference>
<dbReference type="Gene3D" id="3.40.50.2300">
    <property type="match status" value="1"/>
</dbReference>
<reference evidence="10 11" key="1">
    <citation type="submission" date="2008-12" db="EMBL/GenBank/DDBJ databases">
        <authorList>
            <person name="Fulton L."/>
            <person name="Clifton S."/>
            <person name="Fulton B."/>
            <person name="Xu J."/>
            <person name="Minx P."/>
            <person name="Pepin K.H."/>
            <person name="Johnson M."/>
            <person name="Bhonagiri V."/>
            <person name="Nash W.E."/>
            <person name="Mardis E.R."/>
            <person name="Wilson R.K."/>
        </authorList>
    </citation>
    <scope>NUCLEOTIDE SEQUENCE [LARGE SCALE GENOMIC DNA]</scope>
    <source>
        <strain evidence="10 11">DSM 12042</strain>
    </source>
</reference>
<protein>
    <submittedName>
        <fullName evidence="10">Response regulator receiver domain protein</fullName>
    </submittedName>
</protein>
<dbReference type="GO" id="GO:0000156">
    <property type="term" value="F:phosphorelay response regulator activity"/>
    <property type="evidence" value="ECO:0007669"/>
    <property type="project" value="TreeGrafter"/>
</dbReference>
<dbReference type="HOGENOM" id="CLU_000445_30_1_9"/>
<evidence type="ECO:0000256" key="7">
    <source>
        <dbReference type="PROSITE-ProRule" id="PRU01091"/>
    </source>
</evidence>
<evidence type="ECO:0000259" key="9">
    <source>
        <dbReference type="PROSITE" id="PS51755"/>
    </source>
</evidence>
<proteinExistence type="predicted"/>
<dbReference type="eggNOG" id="COG0745">
    <property type="taxonomic scope" value="Bacteria"/>
</dbReference>
<dbReference type="PROSITE" id="PS50110">
    <property type="entry name" value="RESPONSE_REGULATORY"/>
    <property type="match status" value="1"/>
</dbReference>
<keyword evidence="5" id="KW-0804">Transcription</keyword>
<feature type="domain" description="Response regulatory" evidence="8">
    <location>
        <begin position="11"/>
        <end position="125"/>
    </location>
</feature>
<dbReference type="Gene3D" id="1.10.10.10">
    <property type="entry name" value="Winged helix-like DNA-binding domain superfamily/Winged helix DNA-binding domain"/>
    <property type="match status" value="1"/>
</dbReference>
<evidence type="ECO:0000313" key="11">
    <source>
        <dbReference type="Proteomes" id="UP000005950"/>
    </source>
</evidence>
<evidence type="ECO:0000259" key="8">
    <source>
        <dbReference type="PROSITE" id="PS50110"/>
    </source>
</evidence>
<dbReference type="InterPro" id="IPR036388">
    <property type="entry name" value="WH-like_DNA-bd_sf"/>
</dbReference>
<dbReference type="AlphaFoldDB" id="B9Y5C6"/>
<evidence type="ECO:0000256" key="2">
    <source>
        <dbReference type="ARBA" id="ARBA00023012"/>
    </source>
</evidence>
<evidence type="ECO:0000256" key="3">
    <source>
        <dbReference type="ARBA" id="ARBA00023015"/>
    </source>
</evidence>
<accession>B9Y5C6</accession>
<dbReference type="SMART" id="SM00448">
    <property type="entry name" value="REC"/>
    <property type="match status" value="1"/>
</dbReference>
<dbReference type="SMART" id="SM00862">
    <property type="entry name" value="Trans_reg_C"/>
    <property type="match status" value="1"/>
</dbReference>
<keyword evidence="4 7" id="KW-0238">DNA-binding</keyword>
<dbReference type="Pfam" id="PF00072">
    <property type="entry name" value="Response_reg"/>
    <property type="match status" value="1"/>
</dbReference>
<reference evidence="10 11" key="2">
    <citation type="submission" date="2009-02" db="EMBL/GenBank/DDBJ databases">
        <title>Draft genome sequence of Holdemania filiformis DSM 12042.</title>
        <authorList>
            <person name="Sudarsanam P."/>
            <person name="Ley R."/>
            <person name="Guruge J."/>
            <person name="Turnbaugh P.J."/>
            <person name="Mahowald M."/>
            <person name="Liep D."/>
            <person name="Gordon J."/>
        </authorList>
    </citation>
    <scope>NUCLEOTIDE SEQUENCE [LARGE SCALE GENOMIC DNA]</scope>
    <source>
        <strain evidence="10 11">DSM 12042</strain>
    </source>
</reference>
<evidence type="ECO:0000256" key="6">
    <source>
        <dbReference type="PROSITE-ProRule" id="PRU00169"/>
    </source>
</evidence>
<dbReference type="InterPro" id="IPR001789">
    <property type="entry name" value="Sig_transdc_resp-reg_receiver"/>
</dbReference>
<dbReference type="PANTHER" id="PTHR48111:SF22">
    <property type="entry name" value="REGULATOR OF RPOS"/>
    <property type="match status" value="1"/>
</dbReference>
<feature type="domain" description="OmpR/PhoB-type" evidence="9">
    <location>
        <begin position="133"/>
        <end position="231"/>
    </location>
</feature>
<dbReference type="PANTHER" id="PTHR48111">
    <property type="entry name" value="REGULATOR OF RPOS"/>
    <property type="match status" value="1"/>
</dbReference>
<sequence>MSGDRKEKRMKLLIVEDEEDLAMGLKRGLRKNGYEVEWIGEGRDGLALALAEDYGCVLLDLNLPGLDGLDLLRRLRAEKPQQKVLILSARGSVGDKVKGLDLGADDYLVKPFHFEELLARIRNLTGRRFIRQDVVVCRGSLRIDTGSHQVYVRDQRLKLTAKETQILETLALHEGKRLSAETIISQVWGEDEDLFSNAFKVHLSSLRRKLAAASGEDWIECQRGLGYCLKENPNEKA</sequence>
<dbReference type="Gene3D" id="6.10.250.690">
    <property type="match status" value="1"/>
</dbReference>
<dbReference type="STRING" id="545696.HOLDEFILI_01008"/>
<dbReference type="GO" id="GO:0000976">
    <property type="term" value="F:transcription cis-regulatory region binding"/>
    <property type="evidence" value="ECO:0007669"/>
    <property type="project" value="TreeGrafter"/>
</dbReference>
<keyword evidence="3" id="KW-0805">Transcription regulation</keyword>
<dbReference type="CDD" id="cd00383">
    <property type="entry name" value="trans_reg_C"/>
    <property type="match status" value="1"/>
</dbReference>
<organism evidence="10 11">
    <name type="scientific">Holdemania filiformis DSM 12042</name>
    <dbReference type="NCBI Taxonomy" id="545696"/>
    <lineage>
        <taxon>Bacteria</taxon>
        <taxon>Bacillati</taxon>
        <taxon>Bacillota</taxon>
        <taxon>Erysipelotrichia</taxon>
        <taxon>Erysipelotrichales</taxon>
        <taxon>Erysipelotrichaceae</taxon>
        <taxon>Holdemania</taxon>
    </lineage>
</organism>
<gene>
    <name evidence="10" type="ORF">HOLDEFILI_01008</name>
</gene>